<sequence length="522" mass="60827">MFLTNFEEEFYKTIKLKRLLIILTNNVDSICAFNILEYLLKWDNITYTMHQVQDVVDMKDTFMKHEQQTEILLLINCGITMDIVEYLNPKENVEIFICDSNAPFDLNNVYNQVQVKIIGDANDAKSIPPYDLVYCDDSEHEEFLHEKKEMIQKREQVLFEYFQYTYHTRPSAIIMYEMAWKLSNDSVQMLWLSIIGLTYNYLIDNISKEAYINEQKNINDHVTRYQHQYCENQSIDSLKITLEEDLKLYLYKQWNLYDSINNSPCSCNAFQCFSRQGKMKICEFFADAGIPLKITLQNFFAVPIKYKNNIINRIKNNLPRFQIAYDDMLMYTYNAKYGYGEAISAMDIAIMCTILVEFQNVNLASNEDYKISNLLLGYKMESKILHKCANKSIEFIKIIGQQAHSSIDLQQITSMGPFLYCSINEGSLAKSFVLQSGALLYLSRYIQLNYIRTKMKKYGKYPFVLSVNDADHILIAGLPPLSSSNMRNNLFAKAFEQAAINSEVAIDCTFFNKNGILKFEQN</sequence>
<protein>
    <submittedName>
        <fullName evidence="6">Cell division control protein 45</fullName>
    </submittedName>
</protein>
<dbReference type="GO" id="GO:0031261">
    <property type="term" value="C:DNA replication preinitiation complex"/>
    <property type="evidence" value="ECO:0007669"/>
    <property type="project" value="TreeGrafter"/>
</dbReference>
<dbReference type="PANTHER" id="PTHR10507">
    <property type="entry name" value="CDC45-RELATED PROTEIN"/>
    <property type="match status" value="1"/>
</dbReference>
<dbReference type="GO" id="GO:0003688">
    <property type="term" value="F:DNA replication origin binding"/>
    <property type="evidence" value="ECO:0007669"/>
    <property type="project" value="TreeGrafter"/>
</dbReference>
<dbReference type="InterPro" id="IPR003874">
    <property type="entry name" value="CDC45"/>
</dbReference>
<evidence type="ECO:0000256" key="5">
    <source>
        <dbReference type="ARBA" id="ARBA00023306"/>
    </source>
</evidence>
<keyword evidence="6" id="KW-0132">Cell division</keyword>
<reference evidence="6 7" key="1">
    <citation type="submission" date="2016-04" db="EMBL/GenBank/DDBJ databases">
        <title>The genome of Intoshia linei affirms orthonectids as highly simplified spiralians.</title>
        <authorList>
            <person name="Mikhailov K.V."/>
            <person name="Slusarev G.S."/>
            <person name="Nikitin M.A."/>
            <person name="Logacheva M.D."/>
            <person name="Penin A."/>
            <person name="Aleoshin V."/>
            <person name="Panchin Y.V."/>
        </authorList>
    </citation>
    <scope>NUCLEOTIDE SEQUENCE [LARGE SCALE GENOMIC DNA]</scope>
    <source>
        <strain evidence="6">Intl2013</strain>
        <tissue evidence="6">Whole animal</tissue>
    </source>
</reference>
<dbReference type="OrthoDB" id="10258882at2759"/>
<keyword evidence="7" id="KW-1185">Reference proteome</keyword>
<dbReference type="Proteomes" id="UP000078046">
    <property type="component" value="Unassembled WGS sequence"/>
</dbReference>
<dbReference type="AlphaFoldDB" id="A0A177B9G2"/>
<evidence type="ECO:0000313" key="6">
    <source>
        <dbReference type="EMBL" id="OAF70810.1"/>
    </source>
</evidence>
<proteinExistence type="inferred from homology"/>
<dbReference type="GO" id="GO:1902977">
    <property type="term" value="P:mitotic DNA replication preinitiation complex assembly"/>
    <property type="evidence" value="ECO:0007669"/>
    <property type="project" value="TreeGrafter"/>
</dbReference>
<evidence type="ECO:0000256" key="3">
    <source>
        <dbReference type="ARBA" id="ARBA00022705"/>
    </source>
</evidence>
<name>A0A177B9G2_9BILA</name>
<dbReference type="GO" id="GO:0000727">
    <property type="term" value="P:double-strand break repair via break-induced replication"/>
    <property type="evidence" value="ECO:0007669"/>
    <property type="project" value="TreeGrafter"/>
</dbReference>
<keyword evidence="3" id="KW-0235">DNA replication</keyword>
<evidence type="ECO:0000256" key="4">
    <source>
        <dbReference type="ARBA" id="ARBA00023242"/>
    </source>
</evidence>
<evidence type="ECO:0000313" key="7">
    <source>
        <dbReference type="Proteomes" id="UP000078046"/>
    </source>
</evidence>
<comment type="similarity">
    <text evidence="2">Belongs to the CDC45 family.</text>
</comment>
<keyword evidence="5" id="KW-0131">Cell cycle</keyword>
<comment type="subcellular location">
    <subcellularLocation>
        <location evidence="1">Nucleus</location>
    </subcellularLocation>
</comment>
<comment type="caution">
    <text evidence="6">The sequence shown here is derived from an EMBL/GenBank/DDBJ whole genome shotgun (WGS) entry which is preliminary data.</text>
</comment>
<dbReference type="GO" id="GO:0003682">
    <property type="term" value="F:chromatin binding"/>
    <property type="evidence" value="ECO:0007669"/>
    <property type="project" value="TreeGrafter"/>
</dbReference>
<dbReference type="EMBL" id="LWCA01000108">
    <property type="protein sequence ID" value="OAF70810.1"/>
    <property type="molecule type" value="Genomic_DNA"/>
</dbReference>
<keyword evidence="4" id="KW-0539">Nucleus</keyword>
<dbReference type="Pfam" id="PF02724">
    <property type="entry name" value="CDC45"/>
    <property type="match status" value="2"/>
</dbReference>
<gene>
    <name evidence="6" type="ORF">A3Q56_01400</name>
</gene>
<dbReference type="GO" id="GO:0006270">
    <property type="term" value="P:DNA replication initiation"/>
    <property type="evidence" value="ECO:0007669"/>
    <property type="project" value="InterPro"/>
</dbReference>
<dbReference type="GO" id="GO:0003697">
    <property type="term" value="F:single-stranded DNA binding"/>
    <property type="evidence" value="ECO:0007669"/>
    <property type="project" value="TreeGrafter"/>
</dbReference>
<dbReference type="PANTHER" id="PTHR10507:SF0">
    <property type="entry name" value="CELL DIVISION CONTROL PROTEIN 45 HOMOLOG"/>
    <property type="match status" value="1"/>
</dbReference>
<evidence type="ECO:0000256" key="2">
    <source>
        <dbReference type="ARBA" id="ARBA00010727"/>
    </source>
</evidence>
<dbReference type="GO" id="GO:0051301">
    <property type="term" value="P:cell division"/>
    <property type="evidence" value="ECO:0007669"/>
    <property type="project" value="UniProtKB-KW"/>
</dbReference>
<accession>A0A177B9G2</accession>
<evidence type="ECO:0000256" key="1">
    <source>
        <dbReference type="ARBA" id="ARBA00004123"/>
    </source>
</evidence>
<organism evidence="6 7">
    <name type="scientific">Intoshia linei</name>
    <dbReference type="NCBI Taxonomy" id="1819745"/>
    <lineage>
        <taxon>Eukaryota</taxon>
        <taxon>Metazoa</taxon>
        <taxon>Spiralia</taxon>
        <taxon>Lophotrochozoa</taxon>
        <taxon>Mesozoa</taxon>
        <taxon>Orthonectida</taxon>
        <taxon>Rhopaluridae</taxon>
        <taxon>Intoshia</taxon>
    </lineage>
</organism>